<evidence type="ECO:0000256" key="4">
    <source>
        <dbReference type="ARBA" id="ARBA00022989"/>
    </source>
</evidence>
<dbReference type="EMBL" id="JBDPZD010000001">
    <property type="protein sequence ID" value="MEO3690112.1"/>
    <property type="molecule type" value="Genomic_DNA"/>
</dbReference>
<dbReference type="RefSeq" id="WP_347702945.1">
    <property type="nucleotide sequence ID" value="NZ_JBDPZD010000001.1"/>
</dbReference>
<comment type="caution">
    <text evidence="8">The sequence shown here is derived from an EMBL/GenBank/DDBJ whole genome shotgun (WGS) entry which is preliminary data.</text>
</comment>
<evidence type="ECO:0000256" key="6">
    <source>
        <dbReference type="SAM" id="Phobius"/>
    </source>
</evidence>
<feature type="transmembrane region" description="Helical" evidence="6">
    <location>
        <begin position="142"/>
        <end position="160"/>
    </location>
</feature>
<feature type="transmembrane region" description="Helical" evidence="6">
    <location>
        <begin position="114"/>
        <end position="135"/>
    </location>
</feature>
<evidence type="ECO:0000313" key="8">
    <source>
        <dbReference type="EMBL" id="MEO3690112.1"/>
    </source>
</evidence>
<accession>A0ABV0FZ20</accession>
<proteinExistence type="inferred from homology"/>
<evidence type="ECO:0000256" key="2">
    <source>
        <dbReference type="ARBA" id="ARBA00007362"/>
    </source>
</evidence>
<evidence type="ECO:0000256" key="5">
    <source>
        <dbReference type="ARBA" id="ARBA00023136"/>
    </source>
</evidence>
<keyword evidence="5 6" id="KW-0472">Membrane</keyword>
<feature type="transmembrane region" description="Helical" evidence="6">
    <location>
        <begin position="226"/>
        <end position="247"/>
    </location>
</feature>
<evidence type="ECO:0000259" key="7">
    <source>
        <dbReference type="Pfam" id="PF00892"/>
    </source>
</evidence>
<protein>
    <submittedName>
        <fullName evidence="8">DMT family transporter</fullName>
    </submittedName>
</protein>
<sequence>MDARLATAPPHLAPLSSPMARGYALGLLGVVLFALTIPMTRLAGGTALAPELPPSFVALGRAAVAGLCSVAYLLAVRAAWPARADWPWLALTCLGVVFGFPLLLGLAVREVDAVHAAVVTGLLPMATAALAAAFLRQRASWGFWLSAWAGLGLVLGYAAWRGAGALSAADGLLFVAVLLGAAGYVGGGQLARRMPAQQVICWVLVLALPVTLPSAGLTWPERPASVAAWAGFAYVSLVSMWLGFFAWYRALALGGTLRISQVQVLQPFLSMLFAVPLLGEPLEAGSLAFAAAVVAVVWWGRRQAVQGGPTR</sequence>
<feature type="domain" description="EamA" evidence="7">
    <location>
        <begin position="21"/>
        <end position="151"/>
    </location>
</feature>
<dbReference type="PANTHER" id="PTHR32322:SF2">
    <property type="entry name" value="EAMA DOMAIN-CONTAINING PROTEIN"/>
    <property type="match status" value="1"/>
</dbReference>
<dbReference type="Pfam" id="PF00892">
    <property type="entry name" value="EamA"/>
    <property type="match status" value="2"/>
</dbReference>
<name>A0ABV0FZ20_9BURK</name>
<dbReference type="PANTHER" id="PTHR32322">
    <property type="entry name" value="INNER MEMBRANE TRANSPORTER"/>
    <property type="match status" value="1"/>
</dbReference>
<evidence type="ECO:0000256" key="1">
    <source>
        <dbReference type="ARBA" id="ARBA00004141"/>
    </source>
</evidence>
<feature type="transmembrane region" description="Helical" evidence="6">
    <location>
        <begin position="56"/>
        <end position="76"/>
    </location>
</feature>
<dbReference type="SUPFAM" id="SSF103481">
    <property type="entry name" value="Multidrug resistance efflux transporter EmrE"/>
    <property type="match status" value="2"/>
</dbReference>
<dbReference type="InterPro" id="IPR037185">
    <property type="entry name" value="EmrE-like"/>
</dbReference>
<feature type="domain" description="EamA" evidence="7">
    <location>
        <begin position="171"/>
        <end position="297"/>
    </location>
</feature>
<evidence type="ECO:0000313" key="9">
    <source>
        <dbReference type="Proteomes" id="UP001495147"/>
    </source>
</evidence>
<dbReference type="Proteomes" id="UP001495147">
    <property type="component" value="Unassembled WGS sequence"/>
</dbReference>
<feature type="transmembrane region" description="Helical" evidence="6">
    <location>
        <begin position="23"/>
        <end position="44"/>
    </location>
</feature>
<keyword evidence="9" id="KW-1185">Reference proteome</keyword>
<comment type="subcellular location">
    <subcellularLocation>
        <location evidence="1">Membrane</location>
        <topology evidence="1">Multi-pass membrane protein</topology>
    </subcellularLocation>
</comment>
<organism evidence="8 9">
    <name type="scientific">Roseateles paludis</name>
    <dbReference type="NCBI Taxonomy" id="3145238"/>
    <lineage>
        <taxon>Bacteria</taxon>
        <taxon>Pseudomonadati</taxon>
        <taxon>Pseudomonadota</taxon>
        <taxon>Betaproteobacteria</taxon>
        <taxon>Burkholderiales</taxon>
        <taxon>Sphaerotilaceae</taxon>
        <taxon>Roseateles</taxon>
    </lineage>
</organism>
<dbReference type="InterPro" id="IPR000620">
    <property type="entry name" value="EamA_dom"/>
</dbReference>
<keyword evidence="4 6" id="KW-1133">Transmembrane helix</keyword>
<feature type="transmembrane region" description="Helical" evidence="6">
    <location>
        <begin position="199"/>
        <end position="220"/>
    </location>
</feature>
<reference evidence="8 9" key="1">
    <citation type="submission" date="2024-05" db="EMBL/GenBank/DDBJ databases">
        <title>Roseateles sp. DJS-2-20 16S ribosomal RNA gene Genome sequencing and assembly.</title>
        <authorList>
            <person name="Woo H."/>
        </authorList>
    </citation>
    <scope>NUCLEOTIDE SEQUENCE [LARGE SCALE GENOMIC DNA]</scope>
    <source>
        <strain evidence="8 9">DJS-2-20</strain>
    </source>
</reference>
<feature type="transmembrane region" description="Helical" evidence="6">
    <location>
        <begin position="166"/>
        <end position="187"/>
    </location>
</feature>
<feature type="transmembrane region" description="Helical" evidence="6">
    <location>
        <begin position="88"/>
        <end position="108"/>
    </location>
</feature>
<gene>
    <name evidence="8" type="ORF">ABDJ85_01440</name>
</gene>
<keyword evidence="3 6" id="KW-0812">Transmembrane</keyword>
<comment type="similarity">
    <text evidence="2">Belongs to the EamA transporter family.</text>
</comment>
<dbReference type="InterPro" id="IPR050638">
    <property type="entry name" value="AA-Vitamin_Transporters"/>
</dbReference>
<evidence type="ECO:0000256" key="3">
    <source>
        <dbReference type="ARBA" id="ARBA00022692"/>
    </source>
</evidence>